<evidence type="ECO:0000256" key="1">
    <source>
        <dbReference type="ARBA" id="ARBA00002286"/>
    </source>
</evidence>
<gene>
    <name evidence="3" type="ORF">E6C55_06495</name>
</gene>
<dbReference type="PANTHER" id="PTHR46889:SF4">
    <property type="entry name" value="TRANSPOSASE INSO FOR INSERTION SEQUENCE ELEMENT IS911B-RELATED"/>
    <property type="match status" value="1"/>
</dbReference>
<organism evidence="3 4">
    <name type="scientific">Cohnella fermenti</name>
    <dbReference type="NCBI Taxonomy" id="2565925"/>
    <lineage>
        <taxon>Bacteria</taxon>
        <taxon>Bacillati</taxon>
        <taxon>Bacillota</taxon>
        <taxon>Bacilli</taxon>
        <taxon>Bacillales</taxon>
        <taxon>Paenibacillaceae</taxon>
        <taxon>Cohnella</taxon>
    </lineage>
</organism>
<evidence type="ECO:0000313" key="3">
    <source>
        <dbReference type="EMBL" id="THF82711.1"/>
    </source>
</evidence>
<dbReference type="Pfam" id="PF00665">
    <property type="entry name" value="rve"/>
    <property type="match status" value="1"/>
</dbReference>
<dbReference type="AlphaFoldDB" id="A0A4V6RXP2"/>
<protein>
    <submittedName>
        <fullName evidence="3">IS3 family transposase</fullName>
    </submittedName>
</protein>
<dbReference type="PANTHER" id="PTHR46889">
    <property type="entry name" value="TRANSPOSASE INSF FOR INSERTION SEQUENCE IS3B-RELATED"/>
    <property type="match status" value="1"/>
</dbReference>
<dbReference type="InterPro" id="IPR012337">
    <property type="entry name" value="RNaseH-like_sf"/>
</dbReference>
<dbReference type="InterPro" id="IPR001584">
    <property type="entry name" value="Integrase_cat-core"/>
</dbReference>
<dbReference type="GO" id="GO:0015074">
    <property type="term" value="P:DNA integration"/>
    <property type="evidence" value="ECO:0007669"/>
    <property type="project" value="InterPro"/>
</dbReference>
<dbReference type="InterPro" id="IPR048020">
    <property type="entry name" value="Transpos_IS3"/>
</dbReference>
<evidence type="ECO:0000259" key="2">
    <source>
        <dbReference type="PROSITE" id="PS50994"/>
    </source>
</evidence>
<dbReference type="EMBL" id="SSOB01000006">
    <property type="protein sequence ID" value="THF82711.1"/>
    <property type="molecule type" value="Genomic_DNA"/>
</dbReference>
<dbReference type="NCBIfam" id="NF033516">
    <property type="entry name" value="transpos_IS3"/>
    <property type="match status" value="1"/>
</dbReference>
<sequence length="286" mass="33109">MRERRDRWTVKEMCEALAVSESGYYRSLKPAPMQERQQRLLVSMKAIISEHEDNRNYGTRRMLLALSQIDIHTSYSTVYRLMKKHGLLQKAKRHPNGITREDAAAQKSENLIHRDFSASAPNQKWLSDITEVPCSDGKLYLSAVLDCYNGEIVGLAMDDNMRKELCIQAFENACKARNARGMIYHSDRGSQFTSQAFRACLAKRGAIQSMSGTGRCDDNARMESFFATLKKEKLYKIKTEHYPMSQIKSIIFRYIMVYYNRRRIYTTNPGGWPPTIYRERMLSQVA</sequence>
<dbReference type="GO" id="GO:0003676">
    <property type="term" value="F:nucleic acid binding"/>
    <property type="evidence" value="ECO:0007669"/>
    <property type="project" value="InterPro"/>
</dbReference>
<dbReference type="RefSeq" id="WP_136368972.1">
    <property type="nucleotide sequence ID" value="NZ_SSOB01000006.1"/>
</dbReference>
<dbReference type="OrthoDB" id="9781005at2"/>
<dbReference type="PROSITE" id="PS50994">
    <property type="entry name" value="INTEGRASE"/>
    <property type="match status" value="1"/>
</dbReference>
<dbReference type="Pfam" id="PF13333">
    <property type="entry name" value="rve_2"/>
    <property type="match status" value="1"/>
</dbReference>
<accession>A0A4V6RXP2</accession>
<proteinExistence type="predicted"/>
<name>A0A4V6RXP2_9BACL</name>
<dbReference type="SUPFAM" id="SSF53098">
    <property type="entry name" value="Ribonuclease H-like"/>
    <property type="match status" value="1"/>
</dbReference>
<keyword evidence="4" id="KW-1185">Reference proteome</keyword>
<dbReference type="InterPro" id="IPR025948">
    <property type="entry name" value="HTH-like_dom"/>
</dbReference>
<dbReference type="InterPro" id="IPR050900">
    <property type="entry name" value="Transposase_IS3/IS150/IS904"/>
</dbReference>
<dbReference type="Proteomes" id="UP000310636">
    <property type="component" value="Unassembled WGS sequence"/>
</dbReference>
<dbReference type="Gene3D" id="3.30.420.10">
    <property type="entry name" value="Ribonuclease H-like superfamily/Ribonuclease H"/>
    <property type="match status" value="1"/>
</dbReference>
<feature type="domain" description="Integrase catalytic" evidence="2">
    <location>
        <begin position="117"/>
        <end position="281"/>
    </location>
</feature>
<comment type="function">
    <text evidence="1">Involved in the transposition of the insertion sequence.</text>
</comment>
<dbReference type="InterPro" id="IPR036397">
    <property type="entry name" value="RNaseH_sf"/>
</dbReference>
<reference evidence="3 4" key="1">
    <citation type="submission" date="2019-04" db="EMBL/GenBank/DDBJ databases">
        <title>Cohnella sp. nov. isolated from preserved vegetables.</title>
        <authorList>
            <person name="Lin S.-Y."/>
            <person name="Hung M.-H."/>
            <person name="Young C.-C."/>
        </authorList>
    </citation>
    <scope>NUCLEOTIDE SEQUENCE [LARGE SCALE GENOMIC DNA]</scope>
    <source>
        <strain evidence="3 4">CC-MHH1044</strain>
    </source>
</reference>
<comment type="caution">
    <text evidence="3">The sequence shown here is derived from an EMBL/GenBank/DDBJ whole genome shotgun (WGS) entry which is preliminary data.</text>
</comment>
<evidence type="ECO:0000313" key="4">
    <source>
        <dbReference type="Proteomes" id="UP000310636"/>
    </source>
</evidence>
<dbReference type="Pfam" id="PF13276">
    <property type="entry name" value="HTH_21"/>
    <property type="match status" value="1"/>
</dbReference>